<dbReference type="AlphaFoldDB" id="A0A8B3F7M0"/>
<sequence length="93" mass="10257">MSKAEYKDFIKNGFKFDPIDTRGGISVTSVKVDTKNPDAIKRSTGALGADYYADTKNKNVELKGKTKGGVMDWKIKDNVSPQDIKNRGRVGKC</sequence>
<dbReference type="Proteomes" id="UP000269665">
    <property type="component" value="Unassembled WGS sequence"/>
</dbReference>
<proteinExistence type="predicted"/>
<dbReference type="KEGG" id="ppar:A8F97_06520"/>
<reference evidence="1 2" key="1">
    <citation type="journal article" date="2018" name="BMC Genomics">
        <title>High genomic variability in the plant pathogenic bacterium Pectobacterium parmentieri deciphered from de novo assembled complete genomes.</title>
        <authorList>
            <person name="Zoledowska S."/>
            <person name="Motyka-Pomagruk A."/>
            <person name="Sledz W."/>
            <person name="Mengoni A."/>
            <person name="Lojkowska E."/>
        </authorList>
    </citation>
    <scope>NUCLEOTIDE SEQUENCE [LARGE SCALE GENOMIC DNA]</scope>
    <source>
        <strain evidence="1 2">IFB5626</strain>
    </source>
</reference>
<dbReference type="RefSeq" id="WP_033071527.1">
    <property type="nucleotide sequence ID" value="NZ_CP015749.1"/>
</dbReference>
<comment type="caution">
    <text evidence="1">The sequence shown here is derived from an EMBL/GenBank/DDBJ whole genome shotgun (WGS) entry which is preliminary data.</text>
</comment>
<name>A0A8B3F7M0_PECPM</name>
<dbReference type="GeneID" id="45849111"/>
<protein>
    <submittedName>
        <fullName evidence="1">Uncharacterized protein</fullName>
    </submittedName>
</protein>
<dbReference type="OrthoDB" id="982153at2"/>
<evidence type="ECO:0000313" key="2">
    <source>
        <dbReference type="Proteomes" id="UP000269665"/>
    </source>
</evidence>
<accession>A0A8B3F7M0</accession>
<evidence type="ECO:0000313" key="1">
    <source>
        <dbReference type="EMBL" id="RKO76456.1"/>
    </source>
</evidence>
<dbReference type="EMBL" id="PSZG01000001">
    <property type="protein sequence ID" value="RKO76456.1"/>
    <property type="molecule type" value="Genomic_DNA"/>
</dbReference>
<organism evidence="1 2">
    <name type="scientific">Pectobacterium parmentieri</name>
    <dbReference type="NCBI Taxonomy" id="1905730"/>
    <lineage>
        <taxon>Bacteria</taxon>
        <taxon>Pseudomonadati</taxon>
        <taxon>Pseudomonadota</taxon>
        <taxon>Gammaproteobacteria</taxon>
        <taxon>Enterobacterales</taxon>
        <taxon>Pectobacteriaceae</taxon>
        <taxon>Pectobacterium</taxon>
    </lineage>
</organism>
<gene>
    <name evidence="1" type="ORF">C5E00_06480</name>
</gene>